<dbReference type="GeneID" id="63761005"/>
<accession>A0A1L9TER1</accession>
<dbReference type="VEuPathDB" id="FungiDB:ASPSYDRAFT_32002"/>
<gene>
    <name evidence="1" type="ORF">ASPSYDRAFT_32002</name>
</gene>
<reference evidence="2" key="1">
    <citation type="journal article" date="2017" name="Genome Biol.">
        <title>Comparative genomics reveals high biological diversity and specific adaptations in the industrially and medically important fungal genus Aspergillus.</title>
        <authorList>
            <person name="de Vries R.P."/>
            <person name="Riley R."/>
            <person name="Wiebenga A."/>
            <person name="Aguilar-Osorio G."/>
            <person name="Amillis S."/>
            <person name="Uchima C.A."/>
            <person name="Anderluh G."/>
            <person name="Asadollahi M."/>
            <person name="Askin M."/>
            <person name="Barry K."/>
            <person name="Battaglia E."/>
            <person name="Bayram O."/>
            <person name="Benocci T."/>
            <person name="Braus-Stromeyer S.A."/>
            <person name="Caldana C."/>
            <person name="Canovas D."/>
            <person name="Cerqueira G.C."/>
            <person name="Chen F."/>
            <person name="Chen W."/>
            <person name="Choi C."/>
            <person name="Clum A."/>
            <person name="Dos Santos R.A."/>
            <person name="Damasio A.R."/>
            <person name="Diallinas G."/>
            <person name="Emri T."/>
            <person name="Fekete E."/>
            <person name="Flipphi M."/>
            <person name="Freyberg S."/>
            <person name="Gallo A."/>
            <person name="Gournas C."/>
            <person name="Habgood R."/>
            <person name="Hainaut M."/>
            <person name="Harispe M.L."/>
            <person name="Henrissat B."/>
            <person name="Hilden K.S."/>
            <person name="Hope R."/>
            <person name="Hossain A."/>
            <person name="Karabika E."/>
            <person name="Karaffa L."/>
            <person name="Karanyi Z."/>
            <person name="Krasevec N."/>
            <person name="Kuo A."/>
            <person name="Kusch H."/>
            <person name="LaButti K."/>
            <person name="Lagendijk E.L."/>
            <person name="Lapidus A."/>
            <person name="Levasseur A."/>
            <person name="Lindquist E."/>
            <person name="Lipzen A."/>
            <person name="Logrieco A.F."/>
            <person name="MacCabe A."/>
            <person name="Maekelae M.R."/>
            <person name="Malavazi I."/>
            <person name="Melin P."/>
            <person name="Meyer V."/>
            <person name="Mielnichuk N."/>
            <person name="Miskei M."/>
            <person name="Molnar A.P."/>
            <person name="Mule G."/>
            <person name="Ngan C.Y."/>
            <person name="Orejas M."/>
            <person name="Orosz E."/>
            <person name="Ouedraogo J.P."/>
            <person name="Overkamp K.M."/>
            <person name="Park H.-S."/>
            <person name="Perrone G."/>
            <person name="Piumi F."/>
            <person name="Punt P.J."/>
            <person name="Ram A.F."/>
            <person name="Ramon A."/>
            <person name="Rauscher S."/>
            <person name="Record E."/>
            <person name="Riano-Pachon D.M."/>
            <person name="Robert V."/>
            <person name="Roehrig J."/>
            <person name="Ruller R."/>
            <person name="Salamov A."/>
            <person name="Salih N.S."/>
            <person name="Samson R.A."/>
            <person name="Sandor E."/>
            <person name="Sanguinetti M."/>
            <person name="Schuetze T."/>
            <person name="Sepcic K."/>
            <person name="Shelest E."/>
            <person name="Sherlock G."/>
            <person name="Sophianopoulou V."/>
            <person name="Squina F.M."/>
            <person name="Sun H."/>
            <person name="Susca A."/>
            <person name="Todd R.B."/>
            <person name="Tsang A."/>
            <person name="Unkles S.E."/>
            <person name="van de Wiele N."/>
            <person name="van Rossen-Uffink D."/>
            <person name="Oliveira J.V."/>
            <person name="Vesth T.C."/>
            <person name="Visser J."/>
            <person name="Yu J.-H."/>
            <person name="Zhou M."/>
            <person name="Andersen M.R."/>
            <person name="Archer D.B."/>
            <person name="Baker S.E."/>
            <person name="Benoit I."/>
            <person name="Brakhage A.A."/>
            <person name="Braus G.H."/>
            <person name="Fischer R."/>
            <person name="Frisvad J.C."/>
            <person name="Goldman G.H."/>
            <person name="Houbraken J."/>
            <person name="Oakley B."/>
            <person name="Pocsi I."/>
            <person name="Scazzocchio C."/>
            <person name="Seiboth B."/>
            <person name="vanKuyk P.A."/>
            <person name="Wortman J."/>
            <person name="Dyer P.S."/>
            <person name="Grigoriev I.V."/>
        </authorList>
    </citation>
    <scope>NUCLEOTIDE SEQUENCE [LARGE SCALE GENOMIC DNA]</scope>
    <source>
        <strain evidence="2">CBS 593.65</strain>
    </source>
</reference>
<proteinExistence type="predicted"/>
<evidence type="ECO:0000313" key="1">
    <source>
        <dbReference type="EMBL" id="OJJ57912.1"/>
    </source>
</evidence>
<dbReference type="EMBL" id="KV878587">
    <property type="protein sequence ID" value="OJJ57912.1"/>
    <property type="molecule type" value="Genomic_DNA"/>
</dbReference>
<organism evidence="1 2">
    <name type="scientific">Aspergillus sydowii CBS 593.65</name>
    <dbReference type="NCBI Taxonomy" id="1036612"/>
    <lineage>
        <taxon>Eukaryota</taxon>
        <taxon>Fungi</taxon>
        <taxon>Dikarya</taxon>
        <taxon>Ascomycota</taxon>
        <taxon>Pezizomycotina</taxon>
        <taxon>Eurotiomycetes</taxon>
        <taxon>Eurotiomycetidae</taxon>
        <taxon>Eurotiales</taxon>
        <taxon>Aspergillaceae</taxon>
        <taxon>Aspergillus</taxon>
        <taxon>Aspergillus subgen. Nidulantes</taxon>
    </lineage>
</organism>
<dbReference type="AlphaFoldDB" id="A0A1L9TER1"/>
<evidence type="ECO:0000313" key="2">
    <source>
        <dbReference type="Proteomes" id="UP000184356"/>
    </source>
</evidence>
<dbReference type="RefSeq" id="XP_040701718.1">
    <property type="nucleotide sequence ID" value="XM_040844932.1"/>
</dbReference>
<name>A0A1L9TER1_9EURO</name>
<keyword evidence="2" id="KW-1185">Reference proteome</keyword>
<protein>
    <submittedName>
        <fullName evidence="1">Uncharacterized protein</fullName>
    </submittedName>
</protein>
<sequence>MGCRMYLSTEEFFELCHKQLDEVELKIHELHRMIQETNAALDRISRMLDEQINGNQDDMDGGGLNQSSQAEHHLHAVYTSSTACPMHLSSLQSEALRLVKARSGDKDLPTSLELRHPLVFNWGTPFPEWRTCRARWNLPSARPINQSTIQRKLTSLAWAVHYP</sequence>
<dbReference type="Proteomes" id="UP000184356">
    <property type="component" value="Unassembled WGS sequence"/>
</dbReference>